<name>A0AAV4SH85_CAEEX</name>
<evidence type="ECO:0000313" key="1">
    <source>
        <dbReference type="EMBL" id="GIY31218.1"/>
    </source>
</evidence>
<comment type="caution">
    <text evidence="1">The sequence shown here is derived from an EMBL/GenBank/DDBJ whole genome shotgun (WGS) entry which is preliminary data.</text>
</comment>
<dbReference type="Proteomes" id="UP001054945">
    <property type="component" value="Unassembled WGS sequence"/>
</dbReference>
<dbReference type="EMBL" id="BPLR01009341">
    <property type="protein sequence ID" value="GIY31218.1"/>
    <property type="molecule type" value="Genomic_DNA"/>
</dbReference>
<evidence type="ECO:0000313" key="2">
    <source>
        <dbReference type="Proteomes" id="UP001054945"/>
    </source>
</evidence>
<gene>
    <name evidence="1" type="ORF">CEXT_50201</name>
</gene>
<proteinExistence type="predicted"/>
<dbReference type="AlphaFoldDB" id="A0AAV4SH85"/>
<keyword evidence="2" id="KW-1185">Reference proteome</keyword>
<reference evidence="1 2" key="1">
    <citation type="submission" date="2021-06" db="EMBL/GenBank/DDBJ databases">
        <title>Caerostris extrusa draft genome.</title>
        <authorList>
            <person name="Kono N."/>
            <person name="Arakawa K."/>
        </authorList>
    </citation>
    <scope>NUCLEOTIDE SEQUENCE [LARGE SCALE GENOMIC DNA]</scope>
</reference>
<sequence length="71" mass="8082">MRSPRPEMPRSANRGSTYWSPVKAPIASLQNRLQAPALQMRLAARYCYCPQFTGSHAFFDISLPSKKGNYY</sequence>
<accession>A0AAV4SH85</accession>
<protein>
    <submittedName>
        <fullName evidence="1">Uncharacterized protein</fullName>
    </submittedName>
</protein>
<organism evidence="1 2">
    <name type="scientific">Caerostris extrusa</name>
    <name type="common">Bark spider</name>
    <name type="synonym">Caerostris bankana</name>
    <dbReference type="NCBI Taxonomy" id="172846"/>
    <lineage>
        <taxon>Eukaryota</taxon>
        <taxon>Metazoa</taxon>
        <taxon>Ecdysozoa</taxon>
        <taxon>Arthropoda</taxon>
        <taxon>Chelicerata</taxon>
        <taxon>Arachnida</taxon>
        <taxon>Araneae</taxon>
        <taxon>Araneomorphae</taxon>
        <taxon>Entelegynae</taxon>
        <taxon>Araneoidea</taxon>
        <taxon>Araneidae</taxon>
        <taxon>Caerostris</taxon>
    </lineage>
</organism>